<dbReference type="Pfam" id="PF00109">
    <property type="entry name" value="ketoacyl-synt"/>
    <property type="match status" value="1"/>
</dbReference>
<dbReference type="GeneID" id="68351451"/>
<dbReference type="InterPro" id="IPR056501">
    <property type="entry name" value="NAD-bd_HRPKS_sdrA"/>
</dbReference>
<dbReference type="GO" id="GO:1901336">
    <property type="term" value="P:lactone biosynthetic process"/>
    <property type="evidence" value="ECO:0007669"/>
    <property type="project" value="UniProtKB-ARBA"/>
</dbReference>
<sequence>MSCRFSGIATSPEGLWQMLSKGLTGWATSGKNRFCLESFWHPQSDLNGSFNTRGFHLLNQDPALFDVAYEAFEDAGIPLADLAGSDTAVYCAVSHHDYEKILGRDPEVSPKKRYRFTGTGPSILANRVSYFFDLHGPSMAIDTACSSGLVAIHQACQSIRTGEAKQALVGGVNLILDPDQVSIMSSMSFLSAHGRCYSFDSRADGEAQMNMINKVYKQAGLNPSDTAYVEAHGTGTTVGDKLEAAALRDTFCKNRRERTTPLLIGSVKANIGHTESVAGLAGQGAQWAGMACGLLSTSPVFKQSMQRSEETLLQLGANWQLIQELSKQDGSRINEAELSQPVCTAVQVGLVDMLAAWNVFPAGVVGHSSGEIAAAYAVGMLSAEDALSVAYHRGMHVRRLKELYPDLHGAMLAAGISAADAQAYLVDDPSAGKAIVACENSPCSVTISGDEKAVSIVQGKLAADQLFNRSLVVEAAYHSHHMELVQELYWASIQNVQCSRRRRDVHMISSVYGEEVQDADLDAHYWCKNLTSPVRFADALAKLLRLTRDKDQGAVVIVEIGPHSALADYLSVLVRKQDASNTAITAAGRLFQLGYVSLDLDTINDPHGNAEKRILSDLPRYGWTHKTEHWSESRRSAKYRLRKFPRHDLLGTAAMDSLSEEPTWRNYLRLQEQPWLVGHSIGGSIVFPAAGYLVMALEALKQATLQGSKPWKNLRVMFQNYQQSHCIHPSTLDLCFQSAFLIMKTAGLLGSSTVVASINSLELHTEIPSKPGQELHVSTKLQQHGRSKVITDTAAGTSQRPEGESLTHRIEWSIDADLADSGTVIKHCQLEQAELMLSGPNRICEEYAKILVQQTIALVERIEGEQLKINGHFVKLLEWMRAVSSTNPPATATAVNATVVKNLEEQVKATGALGEMLVHIGPHLIDVLQGDTEALGLLQEDDRLYGMYSYENYDRCHRQLAKYVQLLQFKNPNLRILEIGARTASTTVWILEALSAASPDSSGRPKLGGYTFTDISSGFFAKAQDKLSKYGELMEFQKLDIEQPPAQQGIQLGSYDLIIATNVLHATRDVGNTLHNVRSLLKSGGRLALLEFTVPTVHTGLIFGMLPGWWLSDDGRKGGPLDVSTWDESLRCCGFSGVEVELPDFYTRAEHELSLLISTAGQEERPLDVEPTVSDDLNTPDAGTVATTISSSSPPKEEFDDGRIVHIVHGESEERVADHLTKLFRGVKIPAKKIDLATCQVDYGQPVVVLLEVKGPFLAICSESEWERVRQLCHLSTVVLWVTAGAAIESSNPMSSLITGLSRCLRSEDHSTRFITLDLEAKSDLEQTLGWELAACRCIFKISQRVFHGPDTKREPLIEEWEYAIREDEILIPRLVADHHMDSYIRDSVSHYHPRQDKKGLRSGRALGLNIHMPGLLDTLYWEDSDRHSRPVGSEEVRVELDFISLNFKDVMTAMGQLGGHLALLLEGSGRVVEIGEGASGMFAVGDAVYVLDFDGVATTSNIHCSNVHRMPPDVNLEMPAAVGIAYATAYYSLVSRGHLQAGERVLIHSGAGAVGQAAITLAQKMCEAGEIFVTVGSDEKREFVKNRFGIPEENIFSSRGLDFYQGILQRTAGEGVDVVLNSLSGESLQKSVQLLSPLGRFVEIGKKDLLSSESRLEMRHLERNIQFSTVDLTLLGRRQPAQLREIFATVLDLVTRDKIAIINPIKAKSISETEETFRLMQAGQHMGKLLLRVDPEAYIPVQPPKPTAGAMVSGTWNIHEVFGDTLDFFVLFSSSGGIIGSFGQGNYCAGNTFQDAFARYRTGMGLPGRSIDIGFVEGEGYTAENEVAADFVRRQGLTSYRLQEFLVTVEEAIKRPVGAAPAEAQLLCGISRADPASSSQEAALQRPDPKFSHIWRKQGAASQDQRTSAASASQIDVQAALRSCTSAAEASEMTLQAVKMKLARLLAVPAKDILVDRSVASHGMDSLVAVELRNWISAFLEAHVQTVELMSSMSFTNLALLIAKRSHLIQPRVFAD</sequence>
<keyword evidence="7" id="KW-0511">Multifunctional enzyme</keyword>
<dbReference type="Proteomes" id="UP000824596">
    <property type="component" value="Unassembled WGS sequence"/>
</dbReference>
<evidence type="ECO:0000256" key="3">
    <source>
        <dbReference type="ARBA" id="ARBA00022553"/>
    </source>
</evidence>
<dbReference type="Gene3D" id="3.40.47.10">
    <property type="match status" value="2"/>
</dbReference>
<evidence type="ECO:0000259" key="11">
    <source>
        <dbReference type="PROSITE" id="PS52004"/>
    </source>
</evidence>
<dbReference type="InterPro" id="IPR013217">
    <property type="entry name" value="Methyltransf_12"/>
</dbReference>
<feature type="region of interest" description="N-terminal hotdog fold" evidence="9">
    <location>
        <begin position="647"/>
        <end position="796"/>
    </location>
</feature>
<dbReference type="InterPro" id="IPR029063">
    <property type="entry name" value="SAM-dependent_MTases_sf"/>
</dbReference>
<keyword evidence="3" id="KW-0597">Phosphoprotein</keyword>
<dbReference type="InterPro" id="IPR016035">
    <property type="entry name" value="Acyl_Trfase/lysoPLipase"/>
</dbReference>
<keyword evidence="6" id="KW-0560">Oxidoreductase</keyword>
<dbReference type="Gene3D" id="3.90.180.10">
    <property type="entry name" value="Medium-chain alcohol dehydrogenases, catalytic domain"/>
    <property type="match status" value="1"/>
</dbReference>
<dbReference type="Pfam" id="PF00698">
    <property type="entry name" value="Acyl_transf_1"/>
    <property type="match status" value="1"/>
</dbReference>
<dbReference type="InterPro" id="IPR057326">
    <property type="entry name" value="KR_dom"/>
</dbReference>
<evidence type="ECO:0000256" key="1">
    <source>
        <dbReference type="ARBA" id="ARBA00005179"/>
    </source>
</evidence>
<dbReference type="EMBL" id="JAIZPD010000002">
    <property type="protein sequence ID" value="KAH0966913.1"/>
    <property type="molecule type" value="Genomic_DNA"/>
</dbReference>
<dbReference type="InterPro" id="IPR020807">
    <property type="entry name" value="PKS_DH"/>
</dbReference>
<accession>A0A9P8N3C2</accession>
<evidence type="ECO:0000259" key="10">
    <source>
        <dbReference type="PROSITE" id="PS50075"/>
    </source>
</evidence>
<evidence type="ECO:0000256" key="8">
    <source>
        <dbReference type="ARBA" id="ARBA00023315"/>
    </source>
</evidence>
<dbReference type="InterPro" id="IPR013968">
    <property type="entry name" value="PKS_KR"/>
</dbReference>
<evidence type="ECO:0000313" key="13">
    <source>
        <dbReference type="EMBL" id="KAH0966913.1"/>
    </source>
</evidence>
<dbReference type="RefSeq" id="XP_044724426.1">
    <property type="nucleotide sequence ID" value="XM_044860793.1"/>
</dbReference>
<keyword evidence="5" id="KW-0521">NADP</keyword>
<dbReference type="PROSITE" id="PS52004">
    <property type="entry name" value="KS3_2"/>
    <property type="match status" value="1"/>
</dbReference>
<feature type="domain" description="Ketosynthase family 3 (KS3)" evidence="11">
    <location>
        <begin position="1"/>
        <end position="325"/>
    </location>
</feature>
<dbReference type="SMART" id="SM00823">
    <property type="entry name" value="PKS_PP"/>
    <property type="match status" value="1"/>
</dbReference>
<evidence type="ECO:0000256" key="7">
    <source>
        <dbReference type="ARBA" id="ARBA00023268"/>
    </source>
</evidence>
<dbReference type="InterPro" id="IPR036291">
    <property type="entry name" value="NAD(P)-bd_dom_sf"/>
</dbReference>
<dbReference type="InterPro" id="IPR042104">
    <property type="entry name" value="PKS_dehydratase_sf"/>
</dbReference>
<dbReference type="OrthoDB" id="329835at2759"/>
<dbReference type="InterPro" id="IPR049900">
    <property type="entry name" value="PKS_mFAS_DH"/>
</dbReference>
<comment type="caution">
    <text evidence="9">Lacks conserved residue(s) required for the propagation of feature annotation.</text>
</comment>
<proteinExistence type="predicted"/>
<dbReference type="PROSITE" id="PS52019">
    <property type="entry name" value="PKS_MFAS_DH"/>
    <property type="match status" value="1"/>
</dbReference>
<dbReference type="Pfam" id="PF21089">
    <property type="entry name" value="PKS_DH_N"/>
    <property type="match status" value="1"/>
</dbReference>
<dbReference type="Pfam" id="PF00107">
    <property type="entry name" value="ADH_zinc_N"/>
    <property type="match status" value="1"/>
</dbReference>
<keyword evidence="4 13" id="KW-0808">Transferase</keyword>
<dbReference type="InterPro" id="IPR013149">
    <property type="entry name" value="ADH-like_C"/>
</dbReference>
<dbReference type="InterPro" id="IPR049552">
    <property type="entry name" value="PKS_DH_N"/>
</dbReference>
<dbReference type="GO" id="GO:0016491">
    <property type="term" value="F:oxidoreductase activity"/>
    <property type="evidence" value="ECO:0007669"/>
    <property type="project" value="UniProtKB-KW"/>
</dbReference>
<dbReference type="PROSITE" id="PS00606">
    <property type="entry name" value="KS3_1"/>
    <property type="match status" value="1"/>
</dbReference>
<evidence type="ECO:0000256" key="4">
    <source>
        <dbReference type="ARBA" id="ARBA00022679"/>
    </source>
</evidence>
<feature type="region of interest" description="C-terminal hotdog fold" evidence="9">
    <location>
        <begin position="816"/>
        <end position="992"/>
    </location>
</feature>
<name>A0A9P8N3C2_9HYPO</name>
<comment type="pathway">
    <text evidence="1">Secondary metabolite biosynthesis.</text>
</comment>
<dbReference type="CDD" id="cd02440">
    <property type="entry name" value="AdoMet_MTases"/>
    <property type="match status" value="1"/>
</dbReference>
<dbReference type="GO" id="GO:0004315">
    <property type="term" value="F:3-oxoacyl-[acyl-carrier-protein] synthase activity"/>
    <property type="evidence" value="ECO:0007669"/>
    <property type="project" value="InterPro"/>
</dbReference>
<feature type="domain" description="Carrier" evidence="10">
    <location>
        <begin position="1930"/>
        <end position="2007"/>
    </location>
</feature>
<dbReference type="InterPro" id="IPR050091">
    <property type="entry name" value="PKS_NRPS_Biosynth_Enz"/>
</dbReference>
<feature type="domain" description="PKS/mFAS DH" evidence="12">
    <location>
        <begin position="647"/>
        <end position="992"/>
    </location>
</feature>
<keyword evidence="8" id="KW-0012">Acyltransferase</keyword>
<dbReference type="SUPFAM" id="SSF55048">
    <property type="entry name" value="Probable ACP-binding domain of malonyl-CoA ACP transacylase"/>
    <property type="match status" value="1"/>
</dbReference>
<evidence type="ECO:0000256" key="6">
    <source>
        <dbReference type="ARBA" id="ARBA00023002"/>
    </source>
</evidence>
<dbReference type="Pfam" id="PF23114">
    <property type="entry name" value="NAD-bd_HRPKS_sdrA"/>
    <property type="match status" value="1"/>
</dbReference>
<dbReference type="InterPro" id="IPR009081">
    <property type="entry name" value="PP-bd_ACP"/>
</dbReference>
<dbReference type="Gene3D" id="3.40.50.150">
    <property type="entry name" value="Vaccinia Virus protein VP39"/>
    <property type="match status" value="1"/>
</dbReference>
<keyword evidence="14" id="KW-1185">Reference proteome</keyword>
<dbReference type="GO" id="GO:0044550">
    <property type="term" value="P:secondary metabolite biosynthetic process"/>
    <property type="evidence" value="ECO:0007669"/>
    <property type="project" value="TreeGrafter"/>
</dbReference>
<dbReference type="InterPro" id="IPR014043">
    <property type="entry name" value="Acyl_transferase_dom"/>
</dbReference>
<evidence type="ECO:0000256" key="9">
    <source>
        <dbReference type="PROSITE-ProRule" id="PRU01363"/>
    </source>
</evidence>
<dbReference type="InterPro" id="IPR014030">
    <property type="entry name" value="Ketoacyl_synth_N"/>
</dbReference>
<dbReference type="Gene3D" id="3.10.129.110">
    <property type="entry name" value="Polyketide synthase dehydratase"/>
    <property type="match status" value="2"/>
</dbReference>
<dbReference type="SUPFAM" id="SSF47336">
    <property type="entry name" value="ACP-like"/>
    <property type="match status" value="1"/>
</dbReference>
<dbReference type="PROSITE" id="PS50075">
    <property type="entry name" value="CARRIER"/>
    <property type="match status" value="1"/>
</dbReference>
<dbReference type="InterPro" id="IPR001227">
    <property type="entry name" value="Ac_transferase_dom_sf"/>
</dbReference>
<dbReference type="InterPro" id="IPR020841">
    <property type="entry name" value="PKS_Beta-ketoAc_synthase_dom"/>
</dbReference>
<dbReference type="SUPFAM" id="SSF50129">
    <property type="entry name" value="GroES-like"/>
    <property type="match status" value="1"/>
</dbReference>
<evidence type="ECO:0000259" key="12">
    <source>
        <dbReference type="PROSITE" id="PS52019"/>
    </source>
</evidence>
<dbReference type="Gene3D" id="3.40.366.10">
    <property type="entry name" value="Malonyl-Coenzyme A Acyl Carrier Protein, domain 2"/>
    <property type="match status" value="1"/>
</dbReference>
<dbReference type="Gene3D" id="3.40.50.720">
    <property type="entry name" value="NAD(P)-binding Rossmann-like Domain"/>
    <property type="match status" value="1"/>
</dbReference>
<evidence type="ECO:0000313" key="14">
    <source>
        <dbReference type="Proteomes" id="UP000824596"/>
    </source>
</evidence>
<dbReference type="PANTHER" id="PTHR43775:SF29">
    <property type="entry name" value="ASPERFURANONE POLYKETIDE SYNTHASE AFOG-RELATED"/>
    <property type="match status" value="1"/>
</dbReference>
<organism evidence="13 14">
    <name type="scientific">Hirsutella rhossiliensis</name>
    <dbReference type="NCBI Taxonomy" id="111463"/>
    <lineage>
        <taxon>Eukaryota</taxon>
        <taxon>Fungi</taxon>
        <taxon>Dikarya</taxon>
        <taxon>Ascomycota</taxon>
        <taxon>Pezizomycotina</taxon>
        <taxon>Sordariomycetes</taxon>
        <taxon>Hypocreomycetidae</taxon>
        <taxon>Hypocreales</taxon>
        <taxon>Ophiocordycipitaceae</taxon>
        <taxon>Hirsutella</taxon>
    </lineage>
</organism>
<gene>
    <name evidence="13" type="ORF">HRG_02322</name>
</gene>
<protein>
    <submittedName>
        <fullName evidence="13">Acyl transferase domain-containing protein</fullName>
    </submittedName>
</protein>
<dbReference type="InterPro" id="IPR020806">
    <property type="entry name" value="PKS_PP-bd"/>
</dbReference>
<dbReference type="InterPro" id="IPR011032">
    <property type="entry name" value="GroES-like_sf"/>
</dbReference>
<evidence type="ECO:0000256" key="2">
    <source>
        <dbReference type="ARBA" id="ARBA00022450"/>
    </source>
</evidence>
<dbReference type="Pfam" id="PF23297">
    <property type="entry name" value="ACP_SdgA_C"/>
    <property type="match status" value="1"/>
</dbReference>
<dbReference type="SUPFAM" id="SSF51735">
    <property type="entry name" value="NAD(P)-binding Rossmann-fold domains"/>
    <property type="match status" value="2"/>
</dbReference>
<dbReference type="SMART" id="SM00825">
    <property type="entry name" value="PKS_KS"/>
    <property type="match status" value="1"/>
</dbReference>
<dbReference type="GO" id="GO:0031177">
    <property type="term" value="F:phosphopantetheine binding"/>
    <property type="evidence" value="ECO:0007669"/>
    <property type="project" value="InterPro"/>
</dbReference>
<dbReference type="InterPro" id="IPR036736">
    <property type="entry name" value="ACP-like_sf"/>
</dbReference>
<dbReference type="Gene3D" id="1.10.1200.10">
    <property type="entry name" value="ACP-like"/>
    <property type="match status" value="1"/>
</dbReference>
<dbReference type="GO" id="GO:0004312">
    <property type="term" value="F:fatty acid synthase activity"/>
    <property type="evidence" value="ECO:0007669"/>
    <property type="project" value="TreeGrafter"/>
</dbReference>
<dbReference type="SMART" id="SM00829">
    <property type="entry name" value="PKS_ER"/>
    <property type="match status" value="1"/>
</dbReference>
<dbReference type="CDD" id="cd00833">
    <property type="entry name" value="PKS"/>
    <property type="match status" value="1"/>
</dbReference>
<dbReference type="Pfam" id="PF08659">
    <property type="entry name" value="KR"/>
    <property type="match status" value="1"/>
</dbReference>
<dbReference type="InterPro" id="IPR018201">
    <property type="entry name" value="Ketoacyl_synth_AS"/>
</dbReference>
<dbReference type="InterPro" id="IPR020843">
    <property type="entry name" value="ER"/>
</dbReference>
<evidence type="ECO:0000256" key="5">
    <source>
        <dbReference type="ARBA" id="ARBA00022857"/>
    </source>
</evidence>
<dbReference type="SUPFAM" id="SSF52151">
    <property type="entry name" value="FabD/lysophospholipase-like"/>
    <property type="match status" value="1"/>
</dbReference>
<dbReference type="Pfam" id="PF08242">
    <property type="entry name" value="Methyltransf_12"/>
    <property type="match status" value="1"/>
</dbReference>
<dbReference type="CDD" id="cd05195">
    <property type="entry name" value="enoyl_red"/>
    <property type="match status" value="1"/>
</dbReference>
<dbReference type="SUPFAM" id="SSF53335">
    <property type="entry name" value="S-adenosyl-L-methionine-dependent methyltransferases"/>
    <property type="match status" value="1"/>
</dbReference>
<dbReference type="InterPro" id="IPR016039">
    <property type="entry name" value="Thiolase-like"/>
</dbReference>
<dbReference type="SUPFAM" id="SSF53901">
    <property type="entry name" value="Thiolase-like"/>
    <property type="match status" value="1"/>
</dbReference>
<dbReference type="PANTHER" id="PTHR43775">
    <property type="entry name" value="FATTY ACID SYNTHASE"/>
    <property type="match status" value="1"/>
</dbReference>
<dbReference type="GO" id="GO:0006633">
    <property type="term" value="P:fatty acid biosynthetic process"/>
    <property type="evidence" value="ECO:0007669"/>
    <property type="project" value="InterPro"/>
</dbReference>
<dbReference type="SMART" id="SM00826">
    <property type="entry name" value="PKS_DH"/>
    <property type="match status" value="1"/>
</dbReference>
<dbReference type="InterPro" id="IPR016036">
    <property type="entry name" value="Malonyl_transacylase_ACP-bd"/>
</dbReference>
<comment type="caution">
    <text evidence="13">The sequence shown here is derived from an EMBL/GenBank/DDBJ whole genome shotgun (WGS) entry which is preliminary data.</text>
</comment>
<dbReference type="SMART" id="SM00827">
    <property type="entry name" value="PKS_AT"/>
    <property type="match status" value="1"/>
</dbReference>
<reference evidence="13" key="1">
    <citation type="submission" date="2021-09" db="EMBL/GenBank/DDBJ databases">
        <title>A high-quality genome of the endoparasitic fungus Hirsutella rhossiliensis with a comparison of Hirsutella genomes reveals transposable elements contributing to genome size variation.</title>
        <authorList>
            <person name="Lin R."/>
            <person name="Jiao Y."/>
            <person name="Sun X."/>
            <person name="Ling J."/>
            <person name="Xie B."/>
            <person name="Cheng X."/>
        </authorList>
    </citation>
    <scope>NUCLEOTIDE SEQUENCE</scope>
    <source>
        <strain evidence="13">HR02</strain>
    </source>
</reference>
<dbReference type="SMART" id="SM00822">
    <property type="entry name" value="PKS_KR"/>
    <property type="match status" value="1"/>
</dbReference>
<keyword evidence="2" id="KW-0596">Phosphopantetheine</keyword>
<dbReference type="FunFam" id="3.40.50.720:FF:000209">
    <property type="entry name" value="Polyketide synthase Pks12"/>
    <property type="match status" value="1"/>
</dbReference>